<feature type="compositionally biased region" description="Basic and acidic residues" evidence="4">
    <location>
        <begin position="35"/>
        <end position="51"/>
    </location>
</feature>
<dbReference type="SUPFAM" id="SSF51182">
    <property type="entry name" value="RmlC-like cupins"/>
    <property type="match status" value="1"/>
</dbReference>
<dbReference type="PROSITE" id="PS51318">
    <property type="entry name" value="TAT"/>
    <property type="match status" value="1"/>
</dbReference>
<name>A0A1H4KTZ5_9BACT</name>
<feature type="binding site" evidence="3">
    <location>
        <position position="170"/>
    </location>
    <ligand>
        <name>Mn(2+)</name>
        <dbReference type="ChEBI" id="CHEBI:29035"/>
        <label>1</label>
    </ligand>
</feature>
<dbReference type="AlphaFoldDB" id="A0A1H4KTZ5"/>
<feature type="domain" description="Cupin type-1" evidence="5">
    <location>
        <begin position="261"/>
        <end position="402"/>
    </location>
</feature>
<evidence type="ECO:0000256" key="3">
    <source>
        <dbReference type="PIRSR" id="PIRSR617774-2"/>
    </source>
</evidence>
<feature type="binding site" evidence="3">
    <location>
        <position position="125"/>
    </location>
    <ligand>
        <name>Mn(2+)</name>
        <dbReference type="ChEBI" id="CHEBI:29035"/>
        <label>1</label>
    </ligand>
</feature>
<dbReference type="Gene3D" id="2.60.120.10">
    <property type="entry name" value="Jelly Rolls"/>
    <property type="match status" value="2"/>
</dbReference>
<reference evidence="6 7" key="1">
    <citation type="submission" date="2016-10" db="EMBL/GenBank/DDBJ databases">
        <authorList>
            <person name="de Groot N.N."/>
        </authorList>
    </citation>
    <scope>NUCLEOTIDE SEQUENCE [LARGE SCALE GENOMIC DNA]</scope>
    <source>
        <strain evidence="6 7">AB35.6</strain>
    </source>
</reference>
<dbReference type="PANTHER" id="PTHR35848:SF9">
    <property type="entry name" value="SLL1358 PROTEIN"/>
    <property type="match status" value="1"/>
</dbReference>
<evidence type="ECO:0000313" key="6">
    <source>
        <dbReference type="EMBL" id="SEB62000.1"/>
    </source>
</evidence>
<gene>
    <name evidence="6" type="ORF">SAMN05443244_1356</name>
</gene>
<dbReference type="EMBL" id="FNSD01000001">
    <property type="protein sequence ID" value="SEB62000.1"/>
    <property type="molecule type" value="Genomic_DNA"/>
</dbReference>
<dbReference type="Proteomes" id="UP000182409">
    <property type="component" value="Unassembled WGS sequence"/>
</dbReference>
<feature type="active site" description="Proton donor" evidence="2">
    <location>
        <position position="366"/>
    </location>
</feature>
<evidence type="ECO:0000256" key="4">
    <source>
        <dbReference type="SAM" id="MobiDB-lite"/>
    </source>
</evidence>
<dbReference type="InterPro" id="IPR017774">
    <property type="entry name" value="Bicupin_oxalate_deCO2ase/Oxase"/>
</dbReference>
<dbReference type="InterPro" id="IPR051610">
    <property type="entry name" value="GPI/OXD"/>
</dbReference>
<protein>
    <submittedName>
        <fullName evidence="6">Oxalate decarboxylase</fullName>
    </submittedName>
</protein>
<feature type="region of interest" description="Disordered" evidence="4">
    <location>
        <begin position="34"/>
        <end position="68"/>
    </location>
</feature>
<comment type="cofactor">
    <cofactor evidence="3">
        <name>Mn(2+)</name>
        <dbReference type="ChEBI" id="CHEBI:29035"/>
    </cofactor>
    <text evidence="3">Binds 2 manganese ions per subunit.</text>
</comment>
<dbReference type="NCBIfam" id="TIGR03404">
    <property type="entry name" value="bicupin_oxalic"/>
    <property type="match status" value="1"/>
</dbReference>
<feature type="domain" description="Cupin type-1" evidence="5">
    <location>
        <begin position="82"/>
        <end position="223"/>
    </location>
</feature>
<sequence length="414" mass="46030">MQEREEEVSRRKFMGSSAAALAAAFAAPVLAQDRPVPRSADHHLPNEEQPLRRNMPIENESPSSVWAPETDNGTVEPFWYSFSLAHKRITDGGWTRQVTSRELPVSKRMAGVEMRLIKGGVRELHWHVSSEWAFMISGSARITAVDAEARSHVSDVNAGDLWLFPGGVPHSIQGIGDDGCMFLLVFDQGDFDEFSTFLLTDFMAHTPKEVLAKNFGVPESTFDKVPKKELFIFAAEPPRPLADETREASASTGVVPQSMTFYASKMPPTKTTPGGEVRIIDNKNFPITTIAAAIVRLKPGGLRELHWHPLSDEWQYYVSGKGRMTVFEAGAKARTFDFQQGDVGYIGVSRPHYIENTGDEDLVFLEVFPISTYQDIALAEWLAHTPSRLVNEHIQVGEEMLHAIPKTKVVVDPA</sequence>
<accession>A0A1H4KTZ5</accession>
<evidence type="ECO:0000259" key="5">
    <source>
        <dbReference type="SMART" id="SM00835"/>
    </source>
</evidence>
<dbReference type="CDD" id="cd20305">
    <property type="entry name" value="cupin_OxDC_C"/>
    <property type="match status" value="1"/>
</dbReference>
<keyword evidence="1 3" id="KW-0479">Metal-binding</keyword>
<keyword evidence="3" id="KW-0464">Manganese</keyword>
<dbReference type="Pfam" id="PF00190">
    <property type="entry name" value="Cupin_1"/>
    <property type="match status" value="2"/>
</dbReference>
<feature type="binding site" evidence="3">
    <location>
        <position position="127"/>
    </location>
    <ligand>
        <name>Mn(2+)</name>
        <dbReference type="ChEBI" id="CHEBI:29035"/>
        <label>1</label>
    </ligand>
</feature>
<evidence type="ECO:0000256" key="1">
    <source>
        <dbReference type="ARBA" id="ARBA00022723"/>
    </source>
</evidence>
<organism evidence="6 7">
    <name type="scientific">Terriglobus roseus</name>
    <dbReference type="NCBI Taxonomy" id="392734"/>
    <lineage>
        <taxon>Bacteria</taxon>
        <taxon>Pseudomonadati</taxon>
        <taxon>Acidobacteriota</taxon>
        <taxon>Terriglobia</taxon>
        <taxon>Terriglobales</taxon>
        <taxon>Acidobacteriaceae</taxon>
        <taxon>Terriglobus</taxon>
    </lineage>
</organism>
<feature type="binding site" evidence="3">
    <location>
        <position position="352"/>
    </location>
    <ligand>
        <name>Mn(2+)</name>
        <dbReference type="ChEBI" id="CHEBI:29035"/>
        <label>2</label>
    </ligand>
</feature>
<dbReference type="PANTHER" id="PTHR35848">
    <property type="entry name" value="OXALATE-BINDING PROTEIN"/>
    <property type="match status" value="1"/>
</dbReference>
<dbReference type="CDD" id="cd20304">
    <property type="entry name" value="cupin_OxDC_N"/>
    <property type="match status" value="1"/>
</dbReference>
<evidence type="ECO:0000256" key="2">
    <source>
        <dbReference type="PIRSR" id="PIRSR617774-1"/>
    </source>
</evidence>
<feature type="binding site" evidence="3">
    <location>
        <position position="131"/>
    </location>
    <ligand>
        <name>Mn(2+)</name>
        <dbReference type="ChEBI" id="CHEBI:29035"/>
        <label>1</label>
    </ligand>
</feature>
<dbReference type="InterPro" id="IPR006311">
    <property type="entry name" value="TAT_signal"/>
</dbReference>
<evidence type="ECO:0000313" key="7">
    <source>
        <dbReference type="Proteomes" id="UP000182409"/>
    </source>
</evidence>
<feature type="binding site" evidence="3">
    <location>
        <position position="308"/>
    </location>
    <ligand>
        <name>Mn(2+)</name>
        <dbReference type="ChEBI" id="CHEBI:29035"/>
        <label>2</label>
    </ligand>
</feature>
<dbReference type="GO" id="GO:0046872">
    <property type="term" value="F:metal ion binding"/>
    <property type="evidence" value="ECO:0007669"/>
    <property type="project" value="UniProtKB-KW"/>
</dbReference>
<dbReference type="InterPro" id="IPR006045">
    <property type="entry name" value="Cupin_1"/>
</dbReference>
<dbReference type="OrthoDB" id="1973590at2"/>
<dbReference type="InterPro" id="IPR014710">
    <property type="entry name" value="RmlC-like_jellyroll"/>
</dbReference>
<proteinExistence type="predicted"/>
<feature type="binding site" evidence="3">
    <location>
        <position position="306"/>
    </location>
    <ligand>
        <name>Mn(2+)</name>
        <dbReference type="ChEBI" id="CHEBI:29035"/>
        <label>2</label>
    </ligand>
</feature>
<feature type="binding site" evidence="3">
    <location>
        <position position="313"/>
    </location>
    <ligand>
        <name>Mn(2+)</name>
        <dbReference type="ChEBI" id="CHEBI:29035"/>
        <label>2</label>
    </ligand>
</feature>
<dbReference type="SMART" id="SM00835">
    <property type="entry name" value="Cupin_1"/>
    <property type="match status" value="2"/>
</dbReference>
<dbReference type="InterPro" id="IPR011051">
    <property type="entry name" value="RmlC_Cupin_sf"/>
</dbReference>
<dbReference type="GO" id="GO:0033609">
    <property type="term" value="P:oxalate metabolic process"/>
    <property type="evidence" value="ECO:0007669"/>
    <property type="project" value="InterPro"/>
</dbReference>